<comment type="caution">
    <text evidence="1">The sequence shown here is derived from an EMBL/GenBank/DDBJ whole genome shotgun (WGS) entry which is preliminary data.</text>
</comment>
<dbReference type="EMBL" id="JXLN01016210">
    <property type="protein sequence ID" value="KPM10991.1"/>
    <property type="molecule type" value="Genomic_DNA"/>
</dbReference>
<gene>
    <name evidence="1" type="ORF">QR98_0095560</name>
</gene>
<evidence type="ECO:0000313" key="1">
    <source>
        <dbReference type="EMBL" id="KPM10991.1"/>
    </source>
</evidence>
<accession>A0A132AJ50</accession>
<name>A0A132AJ50_SARSC</name>
<proteinExistence type="predicted"/>
<dbReference type="Proteomes" id="UP000616769">
    <property type="component" value="Unassembled WGS sequence"/>
</dbReference>
<sequence>MQAMTTDSAGQDSNKFGNFNTISNVAEIFHAAGYAFKKLSELIQSMDSSTLNEKINLNGNNSNNPDNIENNFESHWDQADIEHFSSIVNNFTQDLNQLSMNLKNKMANRLKNEHSETKIKSLTEEEQNILALKEEA</sequence>
<dbReference type="AlphaFoldDB" id="A0A132AJ50"/>
<dbReference type="VEuPathDB" id="VectorBase:SSCA006386"/>
<dbReference type="OrthoDB" id="10021571at2759"/>
<evidence type="ECO:0000313" key="2">
    <source>
        <dbReference type="Proteomes" id="UP000616769"/>
    </source>
</evidence>
<organism evidence="1 2">
    <name type="scientific">Sarcoptes scabiei</name>
    <name type="common">Itch mite</name>
    <name type="synonym">Acarus scabiei</name>
    <dbReference type="NCBI Taxonomy" id="52283"/>
    <lineage>
        <taxon>Eukaryota</taxon>
        <taxon>Metazoa</taxon>
        <taxon>Ecdysozoa</taxon>
        <taxon>Arthropoda</taxon>
        <taxon>Chelicerata</taxon>
        <taxon>Arachnida</taxon>
        <taxon>Acari</taxon>
        <taxon>Acariformes</taxon>
        <taxon>Sarcoptiformes</taxon>
        <taxon>Astigmata</taxon>
        <taxon>Psoroptidia</taxon>
        <taxon>Sarcoptoidea</taxon>
        <taxon>Sarcoptidae</taxon>
        <taxon>Sarcoptinae</taxon>
        <taxon>Sarcoptes</taxon>
    </lineage>
</organism>
<reference evidence="1 2" key="1">
    <citation type="journal article" date="2015" name="Parasit. Vectors">
        <title>Draft genome of the scabies mite.</title>
        <authorList>
            <person name="Rider S.D.Jr."/>
            <person name="Morgan M.S."/>
            <person name="Arlian L.G."/>
        </authorList>
    </citation>
    <scope>NUCLEOTIDE SEQUENCE [LARGE SCALE GENOMIC DNA]</scope>
    <source>
        <strain evidence="1">Arlian Lab</strain>
    </source>
</reference>
<protein>
    <submittedName>
        <fullName evidence="1">Uncharacterized protein</fullName>
    </submittedName>
</protein>